<dbReference type="Gene3D" id="3.40.50.2000">
    <property type="entry name" value="Glycogen Phosphorylase B"/>
    <property type="match status" value="2"/>
</dbReference>
<dbReference type="EMBL" id="JAESND010000010">
    <property type="protein sequence ID" value="MBM3117382.1"/>
    <property type="molecule type" value="Genomic_DNA"/>
</dbReference>
<dbReference type="SUPFAM" id="SSF53756">
    <property type="entry name" value="UDP-Glycosyltransferase/glycogen phosphorylase"/>
    <property type="match status" value="1"/>
</dbReference>
<dbReference type="PANTHER" id="PTHR12526:SF609">
    <property type="entry name" value="LIPOPOLYSACCHARIDE BIOSYNTHESIS PROTEIN"/>
    <property type="match status" value="1"/>
</dbReference>
<dbReference type="CDD" id="cd03794">
    <property type="entry name" value="GT4_WbuB-like"/>
    <property type="match status" value="1"/>
</dbReference>
<protein>
    <submittedName>
        <fullName evidence="1">Glycosyltransferase family 4 protein</fullName>
    </submittedName>
</protein>
<dbReference type="PANTHER" id="PTHR12526">
    <property type="entry name" value="GLYCOSYLTRANSFERASE"/>
    <property type="match status" value="1"/>
</dbReference>
<proteinExistence type="predicted"/>
<sequence length="396" mass="44456">MRLVLITDVYPPLRSSGAVQLRDLSIEFVRQGHDITVLVASPDLSEPWTIESWNGVRVMRVRTPKTKDVGYIRRTIGELLMPFYMRHQLKQSPLKNEAWEGVVWYSPTIFLGPIAKFLKTANKCRSYLVIRDIFPEWAVDMGLMGRGLPYLFFKTVAKYQYAAADVIGIQTQGNSVYFSSWLSRYSRRLEVLQNWLADSLVCGCRISVRDTKLAGRKIFVYAGNMGVAQGMDVLLNLACLLQNRSDVGFVFVGRGSDAKRLRLDAQERGLNNVLFFDEIEPDEIPGLYSQCHVGLVALDPRHKTHNIPGKFLSYMQSGLPVLASVNAGNDIVDLIRSARVGRVCTSDSMDILRSNAEQLIEELDSDSGFSPRCKQLADRVFAPSTAVRQIVAALRS</sequence>
<reference evidence="1 2" key="1">
    <citation type="submission" date="2021-01" db="EMBL/GenBank/DDBJ databases">
        <title>Draft Genome Sequence and Polyhydroxyalkanoate Biosynthetic Potential of Jeongeupia naejangsanensis Type Strain DSM 24253.</title>
        <authorList>
            <person name="Turrini P."/>
            <person name="Artuso I."/>
            <person name="Lugli G.A."/>
            <person name="Frangipani E."/>
            <person name="Ventura M."/>
            <person name="Visca P."/>
        </authorList>
    </citation>
    <scope>NUCLEOTIDE SEQUENCE [LARGE SCALE GENOMIC DNA]</scope>
    <source>
        <strain evidence="1 2">DSM 24253</strain>
    </source>
</reference>
<evidence type="ECO:0000313" key="2">
    <source>
        <dbReference type="Proteomes" id="UP000809431"/>
    </source>
</evidence>
<evidence type="ECO:0000313" key="1">
    <source>
        <dbReference type="EMBL" id="MBM3117382.1"/>
    </source>
</evidence>
<dbReference type="RefSeq" id="WP_203539604.1">
    <property type="nucleotide sequence ID" value="NZ_JAESND010000010.1"/>
</dbReference>
<keyword evidence="2" id="KW-1185">Reference proteome</keyword>
<dbReference type="Proteomes" id="UP000809431">
    <property type="component" value="Unassembled WGS sequence"/>
</dbReference>
<accession>A0ABS2BP25</accession>
<name>A0ABS2BP25_9NEIS</name>
<dbReference type="Pfam" id="PF13692">
    <property type="entry name" value="Glyco_trans_1_4"/>
    <property type="match status" value="1"/>
</dbReference>
<gene>
    <name evidence="1" type="ORF">JMJ54_16220</name>
</gene>
<organism evidence="1 2">
    <name type="scientific">Jeongeupia naejangsanensis</name>
    <dbReference type="NCBI Taxonomy" id="613195"/>
    <lineage>
        <taxon>Bacteria</taxon>
        <taxon>Pseudomonadati</taxon>
        <taxon>Pseudomonadota</taxon>
        <taxon>Betaproteobacteria</taxon>
        <taxon>Neisseriales</taxon>
        <taxon>Chitinibacteraceae</taxon>
        <taxon>Jeongeupia</taxon>
    </lineage>
</organism>
<comment type="caution">
    <text evidence="1">The sequence shown here is derived from an EMBL/GenBank/DDBJ whole genome shotgun (WGS) entry which is preliminary data.</text>
</comment>